<dbReference type="OrthoDB" id="571248at2"/>
<dbReference type="EMBL" id="CP036433">
    <property type="protein sequence ID" value="QDU94901.1"/>
    <property type="molecule type" value="Genomic_DNA"/>
</dbReference>
<keyword evidence="2" id="KW-0560">Oxidoreductase</keyword>
<dbReference type="GO" id="GO:0005737">
    <property type="term" value="C:cytoplasm"/>
    <property type="evidence" value="ECO:0007669"/>
    <property type="project" value="TreeGrafter"/>
</dbReference>
<proteinExistence type="predicted"/>
<evidence type="ECO:0000259" key="1">
    <source>
        <dbReference type="Pfam" id="PF01266"/>
    </source>
</evidence>
<accession>A0A518DST2</accession>
<protein>
    <submittedName>
        <fullName evidence="2">Gamma-glutamylputrescine oxidoreductase</fullName>
        <ecNumber evidence="2">1.4.3.-</ecNumber>
    </submittedName>
</protein>
<dbReference type="InterPro" id="IPR036188">
    <property type="entry name" value="FAD/NAD-bd_sf"/>
</dbReference>
<dbReference type="EC" id="1.4.3.-" evidence="2"/>
<evidence type="ECO:0000313" key="2">
    <source>
        <dbReference type="EMBL" id="QDU94901.1"/>
    </source>
</evidence>
<dbReference type="PANTHER" id="PTHR13847">
    <property type="entry name" value="SARCOSINE DEHYDROGENASE-RELATED"/>
    <property type="match status" value="1"/>
</dbReference>
<feature type="domain" description="FAD dependent oxidoreductase" evidence="1">
    <location>
        <begin position="30"/>
        <end position="383"/>
    </location>
</feature>
<dbReference type="SUPFAM" id="SSF51905">
    <property type="entry name" value="FAD/NAD(P)-binding domain"/>
    <property type="match status" value="1"/>
</dbReference>
<gene>
    <name evidence="2" type="primary">puuB</name>
    <name evidence="2" type="ORF">Pla8534_27090</name>
</gene>
<name>A0A518DST2_9BACT</name>
<dbReference type="PANTHER" id="PTHR13847:SF201">
    <property type="entry name" value="PUTATIBE OXIDOREDUCTASE"/>
    <property type="match status" value="1"/>
</dbReference>
<organism evidence="2 3">
    <name type="scientific">Lignipirellula cremea</name>
    <dbReference type="NCBI Taxonomy" id="2528010"/>
    <lineage>
        <taxon>Bacteria</taxon>
        <taxon>Pseudomonadati</taxon>
        <taxon>Planctomycetota</taxon>
        <taxon>Planctomycetia</taxon>
        <taxon>Pirellulales</taxon>
        <taxon>Pirellulaceae</taxon>
        <taxon>Lignipirellula</taxon>
    </lineage>
</organism>
<dbReference type="KEGG" id="lcre:Pla8534_27090"/>
<dbReference type="AlphaFoldDB" id="A0A518DST2"/>
<sequence>MDLTSEHPFWLVKNGLLTSYPPLMQDESCDVAVIGAGITGAMLAERLSRIGMSVAVVDRRDVCQGSTSASTALLQYEIDLPLVEMAKKIGRAAAERAYRLSYASIDSLESLAQRLPVDCGFERKLSLYRASDPPQARLLAEEAEARLACDIPVEFLGPDELREKYHLPGTAALLSHQAAACDPYRFAHLLLAESQRQGARIYDRTCVTRYDCSGQGVRLETDRGFSISTGQVVVATGYEAQQMLSEKVVDLQSTYAIVSQPLRSLSPWNNRWMMWEANDPYLYLRITPDNRLLAGGEDDPFRNPAARDASLPAKAERIAQKVRELLPSLEWETEFSWAGTFGKTSDGLAYIGPTDEYPHCYFALGYGGNGITFSAIAVDLLSDLLQGRPNADASLFRFGR</sequence>
<dbReference type="InterPro" id="IPR006076">
    <property type="entry name" value="FAD-dep_OxRdtase"/>
</dbReference>
<evidence type="ECO:0000313" key="3">
    <source>
        <dbReference type="Proteomes" id="UP000317648"/>
    </source>
</evidence>
<dbReference type="GO" id="GO:0016491">
    <property type="term" value="F:oxidoreductase activity"/>
    <property type="evidence" value="ECO:0007669"/>
    <property type="project" value="UniProtKB-KW"/>
</dbReference>
<keyword evidence="3" id="KW-1185">Reference proteome</keyword>
<reference evidence="2 3" key="1">
    <citation type="submission" date="2019-02" db="EMBL/GenBank/DDBJ databases">
        <title>Deep-cultivation of Planctomycetes and their phenomic and genomic characterization uncovers novel biology.</title>
        <authorList>
            <person name="Wiegand S."/>
            <person name="Jogler M."/>
            <person name="Boedeker C."/>
            <person name="Pinto D."/>
            <person name="Vollmers J."/>
            <person name="Rivas-Marin E."/>
            <person name="Kohn T."/>
            <person name="Peeters S.H."/>
            <person name="Heuer A."/>
            <person name="Rast P."/>
            <person name="Oberbeckmann S."/>
            <person name="Bunk B."/>
            <person name="Jeske O."/>
            <person name="Meyerdierks A."/>
            <person name="Storesund J.E."/>
            <person name="Kallscheuer N."/>
            <person name="Luecker S."/>
            <person name="Lage O.M."/>
            <person name="Pohl T."/>
            <person name="Merkel B.J."/>
            <person name="Hornburger P."/>
            <person name="Mueller R.-W."/>
            <person name="Bruemmer F."/>
            <person name="Labrenz M."/>
            <person name="Spormann A.M."/>
            <person name="Op den Camp H."/>
            <person name="Overmann J."/>
            <person name="Amann R."/>
            <person name="Jetten M.S.M."/>
            <person name="Mascher T."/>
            <person name="Medema M.H."/>
            <person name="Devos D.P."/>
            <person name="Kaster A.-K."/>
            <person name="Ovreas L."/>
            <person name="Rohde M."/>
            <person name="Galperin M.Y."/>
            <person name="Jogler C."/>
        </authorList>
    </citation>
    <scope>NUCLEOTIDE SEQUENCE [LARGE SCALE GENOMIC DNA]</scope>
    <source>
        <strain evidence="2 3">Pla85_3_4</strain>
    </source>
</reference>
<dbReference type="RefSeq" id="WP_145053695.1">
    <property type="nucleotide sequence ID" value="NZ_CP036433.1"/>
</dbReference>
<dbReference type="Proteomes" id="UP000317648">
    <property type="component" value="Chromosome"/>
</dbReference>
<dbReference type="Gene3D" id="3.30.9.10">
    <property type="entry name" value="D-Amino Acid Oxidase, subunit A, domain 2"/>
    <property type="match status" value="1"/>
</dbReference>
<dbReference type="Pfam" id="PF01266">
    <property type="entry name" value="DAO"/>
    <property type="match status" value="1"/>
</dbReference>
<dbReference type="Gene3D" id="3.50.50.60">
    <property type="entry name" value="FAD/NAD(P)-binding domain"/>
    <property type="match status" value="1"/>
</dbReference>